<keyword evidence="5 8" id="KW-0554">One-carbon metabolism</keyword>
<dbReference type="GO" id="GO:0008270">
    <property type="term" value="F:zinc ion binding"/>
    <property type="evidence" value="ECO:0007669"/>
    <property type="project" value="UniProtKB-UniRule"/>
</dbReference>
<accession>A0A4S2HAQ7</accession>
<comment type="caution">
    <text evidence="11">The sequence shown here is derived from an EMBL/GenBank/DDBJ whole genome shotgun (WGS) entry which is preliminary data.</text>
</comment>
<dbReference type="FunFam" id="1.10.286.10:FF:000001">
    <property type="entry name" value="GTP cyclohydrolase 1"/>
    <property type="match status" value="1"/>
</dbReference>
<feature type="region of interest" description="Disordered" evidence="9">
    <location>
        <begin position="1"/>
        <end position="24"/>
    </location>
</feature>
<sequence>MDALTDKTVLDAASASGVERPSRDEAEEAVRTLLRWAGDDPRREGLLDTPKRVVKAYEEWFAGYTKDAAAELGKVFEDVQGYDDMVMLTNMDVESHCEHHMAPILGTACVAYLPDRAVVGISKIAKVVEIFSKRLQTQETMTAQIADVIESAMKPRGVAVFVDAKHQCMTTRGVHHPNVSTVTTTFTGEFKANPELRERFMRLCERNAR</sequence>
<evidence type="ECO:0000313" key="11">
    <source>
        <dbReference type="EMBL" id="TGY93010.1"/>
    </source>
</evidence>
<dbReference type="InterPro" id="IPR043134">
    <property type="entry name" value="GTP-CH-I_N"/>
</dbReference>
<evidence type="ECO:0000256" key="6">
    <source>
        <dbReference type="ARBA" id="ARBA00022801"/>
    </source>
</evidence>
<evidence type="ECO:0000256" key="4">
    <source>
        <dbReference type="ARBA" id="ARBA00011857"/>
    </source>
</evidence>
<feature type="domain" description="GTP cyclohydrolase I" evidence="10">
    <location>
        <begin position="27"/>
        <end position="204"/>
    </location>
</feature>
<name>A0A4S2HAQ7_9PROT</name>
<evidence type="ECO:0000256" key="8">
    <source>
        <dbReference type="HAMAP-Rule" id="MF_00223"/>
    </source>
</evidence>
<dbReference type="GO" id="GO:0006729">
    <property type="term" value="P:tetrahydrobiopterin biosynthetic process"/>
    <property type="evidence" value="ECO:0007669"/>
    <property type="project" value="TreeGrafter"/>
</dbReference>
<keyword evidence="7 8" id="KW-0342">GTP-binding</keyword>
<dbReference type="SUPFAM" id="SSF55620">
    <property type="entry name" value="Tetrahydrobiopterin biosynthesis enzymes-like"/>
    <property type="match status" value="1"/>
</dbReference>
<feature type="binding site" evidence="8">
    <location>
        <position position="168"/>
    </location>
    <ligand>
        <name>Zn(2+)</name>
        <dbReference type="ChEBI" id="CHEBI:29105"/>
    </ligand>
</feature>
<feature type="binding site" evidence="8">
    <location>
        <position position="100"/>
    </location>
    <ligand>
        <name>Zn(2+)</name>
        <dbReference type="ChEBI" id="CHEBI:29105"/>
    </ligand>
</feature>
<evidence type="ECO:0000256" key="2">
    <source>
        <dbReference type="ARBA" id="ARBA00005080"/>
    </source>
</evidence>
<comment type="similarity">
    <text evidence="3 8">Belongs to the GTP cyclohydrolase I family.</text>
</comment>
<dbReference type="GO" id="GO:0005737">
    <property type="term" value="C:cytoplasm"/>
    <property type="evidence" value="ECO:0007669"/>
    <property type="project" value="TreeGrafter"/>
</dbReference>
<dbReference type="HAMAP" id="MF_00223">
    <property type="entry name" value="FolE"/>
    <property type="match status" value="1"/>
</dbReference>
<dbReference type="OrthoDB" id="9801207at2"/>
<dbReference type="Pfam" id="PF01227">
    <property type="entry name" value="GTP_cyclohydroI"/>
    <property type="match status" value="1"/>
</dbReference>
<keyword evidence="8" id="KW-0862">Zinc</keyword>
<dbReference type="RefSeq" id="WP_135944693.1">
    <property type="nucleotide sequence ID" value="NZ_BMEI01000002.1"/>
</dbReference>
<dbReference type="GO" id="GO:0006730">
    <property type="term" value="P:one-carbon metabolic process"/>
    <property type="evidence" value="ECO:0007669"/>
    <property type="project" value="UniProtKB-UniRule"/>
</dbReference>
<evidence type="ECO:0000313" key="12">
    <source>
        <dbReference type="Proteomes" id="UP000305451"/>
    </source>
</evidence>
<dbReference type="Gene3D" id="3.30.1130.10">
    <property type="match status" value="1"/>
</dbReference>
<feature type="binding site" evidence="8">
    <location>
        <position position="97"/>
    </location>
    <ligand>
        <name>Zn(2+)</name>
        <dbReference type="ChEBI" id="CHEBI:29105"/>
    </ligand>
</feature>
<proteinExistence type="inferred from homology"/>
<dbReference type="GO" id="GO:0003934">
    <property type="term" value="F:GTP cyclohydrolase I activity"/>
    <property type="evidence" value="ECO:0007669"/>
    <property type="project" value="UniProtKB-UniRule"/>
</dbReference>
<dbReference type="EC" id="3.5.4.16" evidence="8"/>
<comment type="pathway">
    <text evidence="2 8">Cofactor biosynthesis; 7,8-dihydroneopterin triphosphate biosynthesis; 7,8-dihydroneopterin triphosphate from GTP: step 1/1.</text>
</comment>
<dbReference type="InterPro" id="IPR001474">
    <property type="entry name" value="GTP_CycHdrlase_I"/>
</dbReference>
<dbReference type="UniPathway" id="UPA00848">
    <property type="reaction ID" value="UER00151"/>
</dbReference>
<evidence type="ECO:0000256" key="3">
    <source>
        <dbReference type="ARBA" id="ARBA00008085"/>
    </source>
</evidence>
<protein>
    <recommendedName>
        <fullName evidence="8">GTP cyclohydrolase 1</fullName>
        <ecNumber evidence="8">3.5.4.16</ecNumber>
    </recommendedName>
    <alternativeName>
        <fullName evidence="8">GTP cyclohydrolase I</fullName>
        <shortName evidence="8">GTP-CH-I</shortName>
    </alternativeName>
</protein>
<dbReference type="InterPro" id="IPR043133">
    <property type="entry name" value="GTP-CH-I_C/QueF"/>
</dbReference>
<dbReference type="PANTHER" id="PTHR11109">
    <property type="entry name" value="GTP CYCLOHYDROLASE I"/>
    <property type="match status" value="1"/>
</dbReference>
<dbReference type="EMBL" id="SRXV01000002">
    <property type="protein sequence ID" value="TGY93010.1"/>
    <property type="molecule type" value="Genomic_DNA"/>
</dbReference>
<dbReference type="InterPro" id="IPR020602">
    <property type="entry name" value="GTP_CycHdrlase_I_dom"/>
</dbReference>
<keyword evidence="8" id="KW-0479">Metal-binding</keyword>
<gene>
    <name evidence="8 11" type="primary">folE</name>
    <name evidence="11" type="ORF">E5162_08065</name>
</gene>
<keyword evidence="8" id="KW-0547">Nucleotide-binding</keyword>
<keyword evidence="6 8" id="KW-0378">Hydrolase</keyword>
<keyword evidence="12" id="KW-1185">Reference proteome</keyword>
<evidence type="ECO:0000256" key="7">
    <source>
        <dbReference type="ARBA" id="ARBA00023134"/>
    </source>
</evidence>
<dbReference type="AlphaFoldDB" id="A0A4S2HAQ7"/>
<organism evidence="11 12">
    <name type="scientific">Marinicauda pacifica</name>
    <dbReference type="NCBI Taxonomy" id="1133559"/>
    <lineage>
        <taxon>Bacteria</taxon>
        <taxon>Pseudomonadati</taxon>
        <taxon>Pseudomonadota</taxon>
        <taxon>Alphaproteobacteria</taxon>
        <taxon>Maricaulales</taxon>
        <taxon>Maricaulaceae</taxon>
        <taxon>Marinicauda</taxon>
    </lineage>
</organism>
<dbReference type="GO" id="GO:0005525">
    <property type="term" value="F:GTP binding"/>
    <property type="evidence" value="ECO:0007669"/>
    <property type="project" value="UniProtKB-KW"/>
</dbReference>
<dbReference type="FunFam" id="3.30.1130.10:FF:000001">
    <property type="entry name" value="GTP cyclohydrolase 1"/>
    <property type="match status" value="1"/>
</dbReference>
<dbReference type="PANTHER" id="PTHR11109:SF7">
    <property type="entry name" value="GTP CYCLOHYDROLASE 1"/>
    <property type="match status" value="1"/>
</dbReference>
<comment type="catalytic activity">
    <reaction evidence="1 8">
        <text>GTP + H2O = 7,8-dihydroneopterin 3'-triphosphate + formate + H(+)</text>
        <dbReference type="Rhea" id="RHEA:17473"/>
        <dbReference type="ChEBI" id="CHEBI:15377"/>
        <dbReference type="ChEBI" id="CHEBI:15378"/>
        <dbReference type="ChEBI" id="CHEBI:15740"/>
        <dbReference type="ChEBI" id="CHEBI:37565"/>
        <dbReference type="ChEBI" id="CHEBI:58462"/>
        <dbReference type="EC" id="3.5.4.16"/>
    </reaction>
</comment>
<evidence type="ECO:0000256" key="1">
    <source>
        <dbReference type="ARBA" id="ARBA00001052"/>
    </source>
</evidence>
<comment type="subunit">
    <text evidence="4">Toroid-shaped homodecamer, composed of two pentamers of five dimers.</text>
</comment>
<reference evidence="11 12" key="1">
    <citation type="journal article" date="2013" name="Int. J. Syst. Evol. Microbiol.">
        <title>Marinicauda pacifica gen. nov., sp. nov., a prosthecate alphaproteobacterium of the family Hyphomonadaceae isolated from deep seawater.</title>
        <authorList>
            <person name="Zhang X.Y."/>
            <person name="Li G.W."/>
            <person name="Wang C.S."/>
            <person name="Zhang Y.J."/>
            <person name="Xu X.W."/>
            <person name="Li H."/>
            <person name="Liu A."/>
            <person name="Liu C."/>
            <person name="Xie B.B."/>
            <person name="Qin Q.L."/>
            <person name="Xu Z."/>
            <person name="Chen X.L."/>
            <person name="Zhou B.C."/>
            <person name="Zhang Y.Z."/>
        </authorList>
    </citation>
    <scope>NUCLEOTIDE SEQUENCE [LARGE SCALE GENOMIC DNA]</scope>
    <source>
        <strain evidence="11 12">P-1 km-3</strain>
    </source>
</reference>
<evidence type="ECO:0000256" key="9">
    <source>
        <dbReference type="SAM" id="MobiDB-lite"/>
    </source>
</evidence>
<dbReference type="Proteomes" id="UP000305451">
    <property type="component" value="Unassembled WGS sequence"/>
</dbReference>
<comment type="subunit">
    <text evidence="8">Homopolymer.</text>
</comment>
<dbReference type="NCBIfam" id="TIGR00063">
    <property type="entry name" value="folE"/>
    <property type="match status" value="1"/>
</dbReference>
<evidence type="ECO:0000259" key="10">
    <source>
        <dbReference type="Pfam" id="PF01227"/>
    </source>
</evidence>
<evidence type="ECO:0000256" key="5">
    <source>
        <dbReference type="ARBA" id="ARBA00022563"/>
    </source>
</evidence>
<dbReference type="NCBIfam" id="NF006826">
    <property type="entry name" value="PRK09347.1-3"/>
    <property type="match status" value="1"/>
</dbReference>
<dbReference type="NCBIfam" id="NF006825">
    <property type="entry name" value="PRK09347.1-2"/>
    <property type="match status" value="1"/>
</dbReference>
<dbReference type="Gene3D" id="1.10.286.10">
    <property type="match status" value="1"/>
</dbReference>
<dbReference type="GO" id="GO:0046654">
    <property type="term" value="P:tetrahydrofolate biosynthetic process"/>
    <property type="evidence" value="ECO:0007669"/>
    <property type="project" value="UniProtKB-UniRule"/>
</dbReference>